<comment type="caution">
    <text evidence="1">The sequence shown here is derived from an EMBL/GenBank/DDBJ whole genome shotgun (WGS) entry which is preliminary data.</text>
</comment>
<reference evidence="1 2" key="1">
    <citation type="journal article" date="2022" name="Nat. Ecol. Evol.">
        <title>A masculinizing supergene underlies an exaggerated male reproductive morph in a spider.</title>
        <authorList>
            <person name="Hendrickx F."/>
            <person name="De Corte Z."/>
            <person name="Sonet G."/>
            <person name="Van Belleghem S.M."/>
            <person name="Kostlbacher S."/>
            <person name="Vangestel C."/>
        </authorList>
    </citation>
    <scope>NUCLEOTIDE SEQUENCE [LARGE SCALE GENOMIC DNA]</scope>
    <source>
        <strain evidence="1">W744_W776</strain>
    </source>
</reference>
<evidence type="ECO:0000313" key="1">
    <source>
        <dbReference type="EMBL" id="KAG8192265.1"/>
    </source>
</evidence>
<sequence length="139" mass="16108">MSCGSKVEIWANSFDEILEKLRDHEINTCTKYVCTKSPSSFKTNNQVTRNDHDLQEENSRTYQKEKINKNKSLDGGFADLFILPELSDHKNHVIGDSAAVIEPVDSRIREYVQQGKRNAKTIKELIEVYCYHDRSQTKR</sequence>
<accession>A0AAV6V6A2</accession>
<name>A0AAV6V6A2_9ARAC</name>
<proteinExistence type="predicted"/>
<dbReference type="EMBL" id="JAFNEN010000141">
    <property type="protein sequence ID" value="KAG8192265.1"/>
    <property type="molecule type" value="Genomic_DNA"/>
</dbReference>
<dbReference type="AlphaFoldDB" id="A0AAV6V6A2"/>
<evidence type="ECO:0000313" key="2">
    <source>
        <dbReference type="Proteomes" id="UP000827092"/>
    </source>
</evidence>
<dbReference type="Proteomes" id="UP000827092">
    <property type="component" value="Unassembled WGS sequence"/>
</dbReference>
<protein>
    <submittedName>
        <fullName evidence="1">Uncharacterized protein</fullName>
    </submittedName>
</protein>
<gene>
    <name evidence="1" type="ORF">JTE90_002093</name>
</gene>
<keyword evidence="2" id="KW-1185">Reference proteome</keyword>
<organism evidence="1 2">
    <name type="scientific">Oedothorax gibbosus</name>
    <dbReference type="NCBI Taxonomy" id="931172"/>
    <lineage>
        <taxon>Eukaryota</taxon>
        <taxon>Metazoa</taxon>
        <taxon>Ecdysozoa</taxon>
        <taxon>Arthropoda</taxon>
        <taxon>Chelicerata</taxon>
        <taxon>Arachnida</taxon>
        <taxon>Araneae</taxon>
        <taxon>Araneomorphae</taxon>
        <taxon>Entelegynae</taxon>
        <taxon>Araneoidea</taxon>
        <taxon>Linyphiidae</taxon>
        <taxon>Erigoninae</taxon>
        <taxon>Oedothorax</taxon>
    </lineage>
</organism>